<dbReference type="InterPro" id="IPR002528">
    <property type="entry name" value="MATE_fam"/>
</dbReference>
<dbReference type="PANTHER" id="PTHR43298">
    <property type="entry name" value="MULTIDRUG RESISTANCE PROTEIN NORM-RELATED"/>
    <property type="match status" value="1"/>
</dbReference>
<feature type="transmembrane region" description="Helical" evidence="13">
    <location>
        <begin position="415"/>
        <end position="434"/>
    </location>
</feature>
<evidence type="ECO:0000256" key="7">
    <source>
        <dbReference type="ARBA" id="ARBA00022475"/>
    </source>
</evidence>
<feature type="transmembrane region" description="Helical" evidence="13">
    <location>
        <begin position="315"/>
        <end position="335"/>
    </location>
</feature>
<name>A0ABV1G6Q8_9FIRM</name>
<reference evidence="14 15" key="1">
    <citation type="submission" date="2024-03" db="EMBL/GenBank/DDBJ databases">
        <title>Human intestinal bacterial collection.</title>
        <authorList>
            <person name="Pauvert C."/>
            <person name="Hitch T.C.A."/>
            <person name="Clavel T."/>
        </authorList>
    </citation>
    <scope>NUCLEOTIDE SEQUENCE [LARGE SCALE GENOMIC DNA]</scope>
    <source>
        <strain evidence="14 15">CLA-AA-H192</strain>
    </source>
</reference>
<keyword evidence="5" id="KW-0813">Transport</keyword>
<evidence type="ECO:0000256" key="11">
    <source>
        <dbReference type="ARBA" id="ARBA00023136"/>
    </source>
</evidence>
<evidence type="ECO:0000313" key="15">
    <source>
        <dbReference type="Proteomes" id="UP001491552"/>
    </source>
</evidence>
<dbReference type="Proteomes" id="UP001491552">
    <property type="component" value="Unassembled WGS sequence"/>
</dbReference>
<comment type="caution">
    <text evidence="14">The sequence shown here is derived from an EMBL/GenBank/DDBJ whole genome shotgun (WGS) entry which is preliminary data.</text>
</comment>
<keyword evidence="6" id="KW-0050">Antiport</keyword>
<evidence type="ECO:0000256" key="3">
    <source>
        <dbReference type="ARBA" id="ARBA00010199"/>
    </source>
</evidence>
<keyword evidence="10" id="KW-0406">Ion transport</keyword>
<feature type="transmembrane region" description="Helical" evidence="13">
    <location>
        <begin position="236"/>
        <end position="261"/>
    </location>
</feature>
<evidence type="ECO:0000256" key="4">
    <source>
        <dbReference type="ARBA" id="ARBA00020268"/>
    </source>
</evidence>
<keyword evidence="15" id="KW-1185">Reference proteome</keyword>
<feature type="transmembrane region" description="Helical" evidence="13">
    <location>
        <begin position="96"/>
        <end position="118"/>
    </location>
</feature>
<dbReference type="EMBL" id="JBBMFF010000213">
    <property type="protein sequence ID" value="MEQ2511102.1"/>
    <property type="molecule type" value="Genomic_DNA"/>
</dbReference>
<dbReference type="NCBIfam" id="TIGR00797">
    <property type="entry name" value="matE"/>
    <property type="match status" value="1"/>
</dbReference>
<comment type="function">
    <text evidence="1">Multidrug efflux pump.</text>
</comment>
<dbReference type="InterPro" id="IPR048279">
    <property type="entry name" value="MdtK-like"/>
</dbReference>
<feature type="transmembrane region" description="Helical" evidence="13">
    <location>
        <begin position="281"/>
        <end position="303"/>
    </location>
</feature>
<feature type="transmembrane region" description="Helical" evidence="13">
    <location>
        <begin position="194"/>
        <end position="215"/>
    </location>
</feature>
<dbReference type="RefSeq" id="WP_349135806.1">
    <property type="nucleotide sequence ID" value="NZ_JBBMFF010000213.1"/>
</dbReference>
<evidence type="ECO:0000256" key="9">
    <source>
        <dbReference type="ARBA" id="ARBA00022989"/>
    </source>
</evidence>
<comment type="similarity">
    <text evidence="3">Belongs to the multi antimicrobial extrusion (MATE) (TC 2.A.66.1) family.</text>
</comment>
<proteinExistence type="inferred from homology"/>
<feature type="transmembrane region" description="Helical" evidence="13">
    <location>
        <begin position="387"/>
        <end position="409"/>
    </location>
</feature>
<evidence type="ECO:0000256" key="5">
    <source>
        <dbReference type="ARBA" id="ARBA00022448"/>
    </source>
</evidence>
<evidence type="ECO:0000256" key="8">
    <source>
        <dbReference type="ARBA" id="ARBA00022692"/>
    </source>
</evidence>
<accession>A0ABV1G6Q8</accession>
<dbReference type="InterPro" id="IPR050222">
    <property type="entry name" value="MATE_MdtK"/>
</dbReference>
<evidence type="ECO:0000256" key="1">
    <source>
        <dbReference type="ARBA" id="ARBA00003408"/>
    </source>
</evidence>
<feature type="transmembrane region" description="Helical" evidence="13">
    <location>
        <begin position="355"/>
        <end position="375"/>
    </location>
</feature>
<evidence type="ECO:0000256" key="10">
    <source>
        <dbReference type="ARBA" id="ARBA00023065"/>
    </source>
</evidence>
<organism evidence="14 15">
    <name type="scientific">Faecousia intestinalis</name>
    <dbReference type="NCBI Taxonomy" id="3133167"/>
    <lineage>
        <taxon>Bacteria</taxon>
        <taxon>Bacillati</taxon>
        <taxon>Bacillota</taxon>
        <taxon>Clostridia</taxon>
        <taxon>Eubacteriales</taxon>
        <taxon>Oscillospiraceae</taxon>
        <taxon>Faecousia</taxon>
    </lineage>
</organism>
<comment type="subcellular location">
    <subcellularLocation>
        <location evidence="2">Cell membrane</location>
        <topology evidence="2">Multi-pass membrane protein</topology>
    </subcellularLocation>
</comment>
<sequence length="452" mass="49776">MKHSLTSGSIWRGMLFFALPILLGNIFQQLYNTADAFIVGRFLDKNAYAAVSSSGSLIFLLVGFFNGIAVGAGVVIARYYGAKDNEKLQTAVHTTLAFGLTAGIVLTVLGMTLTPQLLRLMKTDADVLPNSIDYFRMYFAGSIAIVMYNLCVGILQAVGDSRHPLYYLILSSLVNIALDLLFVGVFHWGVWSAALATSISQFVSLGLCIFRLCHYDTVYRVCLRKIRFHLPMLKQVIHFGLPSGVQNSIIAFANVIVQSNINAFGSNAMAGCGTYAKLEGFAFLPITCFTMALTTFVSQNLGAHQYERVKKGVRFGIVCSTTLAECIGVVLFLLAEPLVAIFQNDPAVIEIGVRQAHVEALFFCFLAFAHCIAGIMRGAGKPMVPMFIMLAIWCVLRVAYISIVVPLVAKIDVIFTAYPLTWGVSCIIFLIYFLKSDWLHNYDRLEQKKALL</sequence>
<dbReference type="CDD" id="cd13138">
    <property type="entry name" value="MATE_yoeA_like"/>
    <property type="match status" value="1"/>
</dbReference>
<evidence type="ECO:0000256" key="13">
    <source>
        <dbReference type="SAM" id="Phobius"/>
    </source>
</evidence>
<gene>
    <name evidence="14" type="ORF">WMO66_07570</name>
</gene>
<evidence type="ECO:0000256" key="2">
    <source>
        <dbReference type="ARBA" id="ARBA00004651"/>
    </source>
</evidence>
<dbReference type="PIRSF" id="PIRSF006603">
    <property type="entry name" value="DinF"/>
    <property type="match status" value="1"/>
</dbReference>
<feature type="transmembrane region" description="Helical" evidence="13">
    <location>
        <begin position="138"/>
        <end position="158"/>
    </location>
</feature>
<protein>
    <recommendedName>
        <fullName evidence="4">Probable multidrug resistance protein NorM</fullName>
    </recommendedName>
    <alternativeName>
        <fullName evidence="12">Multidrug-efflux transporter</fullName>
    </alternativeName>
</protein>
<dbReference type="PANTHER" id="PTHR43298:SF2">
    <property type="entry name" value="FMN_FAD EXPORTER YEEO-RELATED"/>
    <property type="match status" value="1"/>
</dbReference>
<evidence type="ECO:0000256" key="12">
    <source>
        <dbReference type="ARBA" id="ARBA00031636"/>
    </source>
</evidence>
<evidence type="ECO:0000256" key="6">
    <source>
        <dbReference type="ARBA" id="ARBA00022449"/>
    </source>
</evidence>
<feature type="transmembrane region" description="Helical" evidence="13">
    <location>
        <begin position="47"/>
        <end position="76"/>
    </location>
</feature>
<keyword evidence="9 13" id="KW-1133">Transmembrane helix</keyword>
<feature type="transmembrane region" description="Helical" evidence="13">
    <location>
        <begin position="9"/>
        <end position="27"/>
    </location>
</feature>
<dbReference type="Pfam" id="PF01554">
    <property type="entry name" value="MatE"/>
    <property type="match status" value="2"/>
</dbReference>
<evidence type="ECO:0000313" key="14">
    <source>
        <dbReference type="EMBL" id="MEQ2511102.1"/>
    </source>
</evidence>
<keyword evidence="8 13" id="KW-0812">Transmembrane</keyword>
<keyword evidence="7" id="KW-1003">Cell membrane</keyword>
<keyword evidence="11 13" id="KW-0472">Membrane</keyword>
<feature type="transmembrane region" description="Helical" evidence="13">
    <location>
        <begin position="165"/>
        <end position="188"/>
    </location>
</feature>